<dbReference type="InterPro" id="IPR018968">
    <property type="entry name" value="Phasin"/>
</dbReference>
<evidence type="ECO:0000313" key="2">
    <source>
        <dbReference type="EMBL" id="GIL38036.1"/>
    </source>
</evidence>
<comment type="caution">
    <text evidence="2">The sequence shown here is derived from an EMBL/GenBank/DDBJ whole genome shotgun (WGS) entry which is preliminary data.</text>
</comment>
<sequence>MTDHADNKEAIRAANEVLAKTANDGAAVIADAVTATVHQTLDAAQQLDETVATLRDAATDAAVQVGETANTAIAVSADAVARSVDTSQQVLAETADAIATQRARVAHVATDRVDALLDSVSAVTHGMEEMRQTWVRLAKHAFDEAARGPQELLQCGSLHDVAELHRAKLKDAMETTAQASRAMFDISTRIAREAVRPLTASRRAAE</sequence>
<dbReference type="Pfam" id="PF09361">
    <property type="entry name" value="Phasin_2"/>
    <property type="match status" value="1"/>
</dbReference>
<dbReference type="Proteomes" id="UP000681075">
    <property type="component" value="Unassembled WGS sequence"/>
</dbReference>
<evidence type="ECO:0000259" key="1">
    <source>
        <dbReference type="Pfam" id="PF09361"/>
    </source>
</evidence>
<keyword evidence="3" id="KW-1185">Reference proteome</keyword>
<name>A0A8S8XA64_9PROT</name>
<evidence type="ECO:0000313" key="3">
    <source>
        <dbReference type="Proteomes" id="UP000681075"/>
    </source>
</evidence>
<gene>
    <name evidence="2" type="ORF">TMPK1_02730</name>
</gene>
<protein>
    <recommendedName>
        <fullName evidence="1">Phasin domain-containing protein</fullName>
    </recommendedName>
</protein>
<proteinExistence type="predicted"/>
<feature type="domain" description="Phasin" evidence="1">
    <location>
        <begin position="106"/>
        <end position="200"/>
    </location>
</feature>
<accession>A0A8S8XA64</accession>
<dbReference type="RefSeq" id="WP_420240950.1">
    <property type="nucleotide sequence ID" value="NZ_BOPV01000001.1"/>
</dbReference>
<dbReference type="EMBL" id="BOPV01000001">
    <property type="protein sequence ID" value="GIL38036.1"/>
    <property type="molecule type" value="Genomic_DNA"/>
</dbReference>
<organism evidence="2 3">
    <name type="scientific">Roseiterribacter gracilis</name>
    <dbReference type="NCBI Taxonomy" id="2812848"/>
    <lineage>
        <taxon>Bacteria</taxon>
        <taxon>Pseudomonadati</taxon>
        <taxon>Pseudomonadota</taxon>
        <taxon>Alphaproteobacteria</taxon>
        <taxon>Rhodospirillales</taxon>
        <taxon>Roseiterribacteraceae</taxon>
        <taxon>Roseiterribacter</taxon>
    </lineage>
</organism>
<reference evidence="2" key="1">
    <citation type="submission" date="2021-02" db="EMBL/GenBank/DDBJ databases">
        <title>Genome sequence of Rhodospirillales sp. strain TMPK1 isolated from soil.</title>
        <authorList>
            <person name="Nakai R."/>
            <person name="Kusada H."/>
            <person name="Tamaki H."/>
        </authorList>
    </citation>
    <scope>NUCLEOTIDE SEQUENCE</scope>
    <source>
        <strain evidence="2">TMPK1</strain>
    </source>
</reference>
<dbReference type="AlphaFoldDB" id="A0A8S8XA64"/>